<comment type="caution">
    <text evidence="3">The sequence shown here is derived from an EMBL/GenBank/DDBJ whole genome shotgun (WGS) entry which is preliminary data.</text>
</comment>
<evidence type="ECO:0000259" key="2">
    <source>
        <dbReference type="Pfam" id="PF01569"/>
    </source>
</evidence>
<proteinExistence type="predicted"/>
<dbReference type="Proteomes" id="UP001499978">
    <property type="component" value="Unassembled WGS sequence"/>
</dbReference>
<dbReference type="RefSeq" id="WP_344171047.1">
    <property type="nucleotide sequence ID" value="NZ_BAAARY010000006.1"/>
</dbReference>
<protein>
    <recommendedName>
        <fullName evidence="2">Phosphatidic acid phosphatase type 2/haloperoxidase domain-containing protein</fullName>
    </recommendedName>
</protein>
<dbReference type="Gene3D" id="1.20.144.10">
    <property type="entry name" value="Phosphatidic acid phosphatase type 2/haloperoxidase"/>
    <property type="match status" value="1"/>
</dbReference>
<dbReference type="InterPro" id="IPR036938">
    <property type="entry name" value="PAP2/HPO_sf"/>
</dbReference>
<gene>
    <name evidence="3" type="ORF">GCM10010201_17380</name>
</gene>
<feature type="domain" description="Phosphatidic acid phosphatase type 2/haloperoxidase" evidence="2">
    <location>
        <begin position="92"/>
        <end position="220"/>
    </location>
</feature>
<keyword evidence="1" id="KW-0812">Transmembrane</keyword>
<feature type="transmembrane region" description="Helical" evidence="1">
    <location>
        <begin position="55"/>
        <end position="80"/>
    </location>
</feature>
<dbReference type="InterPro" id="IPR000326">
    <property type="entry name" value="PAP2/HPO"/>
</dbReference>
<dbReference type="SUPFAM" id="SSF48317">
    <property type="entry name" value="Acid phosphatase/Vanadium-dependent haloperoxidase"/>
    <property type="match status" value="1"/>
</dbReference>
<sequence length="238" mass="25516">MVRWVRPAGVWWWVAQVALLAAVAALTGALAAGSLLDLDVAVRNWIWDHRPPAVFNVATVLNYLGQGGWVLLPLATLLAAALARRTRSVRPLLPVAGAFLVTGLTIGPMKLLLDRGFPGNDKLAHPERLFSDPIRGLAYPSGHAANAVVWYGVIALLVAGLFRAAGRELPAEAGWLIRVVPPLVVVCTTTLLTHHWLTDAVAGVLLGVFLDGLLRRVDWDAVPLPARLGPWRGSANLS</sequence>
<evidence type="ECO:0000313" key="4">
    <source>
        <dbReference type="Proteomes" id="UP001499978"/>
    </source>
</evidence>
<keyword evidence="1" id="KW-1133">Transmembrane helix</keyword>
<organism evidence="3 4">
    <name type="scientific">Pilimelia columellifera subsp. columellifera</name>
    <dbReference type="NCBI Taxonomy" id="706583"/>
    <lineage>
        <taxon>Bacteria</taxon>
        <taxon>Bacillati</taxon>
        <taxon>Actinomycetota</taxon>
        <taxon>Actinomycetes</taxon>
        <taxon>Micromonosporales</taxon>
        <taxon>Micromonosporaceae</taxon>
        <taxon>Pilimelia</taxon>
    </lineage>
</organism>
<feature type="transmembrane region" description="Helical" evidence="1">
    <location>
        <begin position="175"/>
        <end position="197"/>
    </location>
</feature>
<evidence type="ECO:0000256" key="1">
    <source>
        <dbReference type="SAM" id="Phobius"/>
    </source>
</evidence>
<feature type="transmembrane region" description="Helical" evidence="1">
    <location>
        <begin position="148"/>
        <end position="166"/>
    </location>
</feature>
<name>A0ABN3NFQ7_9ACTN</name>
<accession>A0ABN3NFQ7</accession>
<keyword evidence="4" id="KW-1185">Reference proteome</keyword>
<dbReference type="Pfam" id="PF01569">
    <property type="entry name" value="PAP2"/>
    <property type="match status" value="1"/>
</dbReference>
<feature type="transmembrane region" description="Helical" evidence="1">
    <location>
        <begin position="92"/>
        <end position="113"/>
    </location>
</feature>
<evidence type="ECO:0000313" key="3">
    <source>
        <dbReference type="EMBL" id="GAA2520392.1"/>
    </source>
</evidence>
<reference evidence="3 4" key="1">
    <citation type="journal article" date="2019" name="Int. J. Syst. Evol. Microbiol.">
        <title>The Global Catalogue of Microorganisms (GCM) 10K type strain sequencing project: providing services to taxonomists for standard genome sequencing and annotation.</title>
        <authorList>
            <consortium name="The Broad Institute Genomics Platform"/>
            <consortium name="The Broad Institute Genome Sequencing Center for Infectious Disease"/>
            <person name="Wu L."/>
            <person name="Ma J."/>
        </authorList>
    </citation>
    <scope>NUCLEOTIDE SEQUENCE [LARGE SCALE GENOMIC DNA]</scope>
    <source>
        <strain evidence="3 4">JCM 3367</strain>
    </source>
</reference>
<keyword evidence="1" id="KW-0472">Membrane</keyword>
<dbReference type="EMBL" id="BAAARY010000006">
    <property type="protein sequence ID" value="GAA2520392.1"/>
    <property type="molecule type" value="Genomic_DNA"/>
</dbReference>